<proteinExistence type="predicted"/>
<accession>A0A9J6B3Z1</accession>
<dbReference type="Proteomes" id="UP000824120">
    <property type="component" value="Chromosome 1"/>
</dbReference>
<gene>
    <name evidence="2" type="ORF">H5410_003056</name>
</gene>
<name>A0A9J6B3Z1_SOLCO</name>
<organism evidence="2 3">
    <name type="scientific">Solanum commersonii</name>
    <name type="common">Commerson's wild potato</name>
    <name type="synonym">Commerson's nightshade</name>
    <dbReference type="NCBI Taxonomy" id="4109"/>
    <lineage>
        <taxon>Eukaryota</taxon>
        <taxon>Viridiplantae</taxon>
        <taxon>Streptophyta</taxon>
        <taxon>Embryophyta</taxon>
        <taxon>Tracheophyta</taxon>
        <taxon>Spermatophyta</taxon>
        <taxon>Magnoliopsida</taxon>
        <taxon>eudicotyledons</taxon>
        <taxon>Gunneridae</taxon>
        <taxon>Pentapetalae</taxon>
        <taxon>asterids</taxon>
        <taxon>lamiids</taxon>
        <taxon>Solanales</taxon>
        <taxon>Solanaceae</taxon>
        <taxon>Solanoideae</taxon>
        <taxon>Solaneae</taxon>
        <taxon>Solanum</taxon>
    </lineage>
</organism>
<comment type="caution">
    <text evidence="2">The sequence shown here is derived from an EMBL/GenBank/DDBJ whole genome shotgun (WGS) entry which is preliminary data.</text>
</comment>
<reference evidence="2 3" key="1">
    <citation type="submission" date="2020-09" db="EMBL/GenBank/DDBJ databases">
        <title>De no assembly of potato wild relative species, Solanum commersonii.</title>
        <authorList>
            <person name="Cho K."/>
        </authorList>
    </citation>
    <scope>NUCLEOTIDE SEQUENCE [LARGE SCALE GENOMIC DNA]</scope>
    <source>
        <strain evidence="2">LZ3.2</strain>
        <tissue evidence="2">Leaf</tissue>
    </source>
</reference>
<keyword evidence="3" id="KW-1185">Reference proteome</keyword>
<feature type="region of interest" description="Disordered" evidence="1">
    <location>
        <begin position="1"/>
        <end position="77"/>
    </location>
</feature>
<evidence type="ECO:0000313" key="2">
    <source>
        <dbReference type="EMBL" id="KAG5631339.1"/>
    </source>
</evidence>
<dbReference type="OrthoDB" id="1326096at2759"/>
<feature type="compositionally biased region" description="Low complexity" evidence="1">
    <location>
        <begin position="42"/>
        <end position="56"/>
    </location>
</feature>
<evidence type="ECO:0000256" key="1">
    <source>
        <dbReference type="SAM" id="MobiDB-lite"/>
    </source>
</evidence>
<dbReference type="AlphaFoldDB" id="A0A9J6B3Z1"/>
<feature type="compositionally biased region" description="Basic and acidic residues" evidence="1">
    <location>
        <begin position="27"/>
        <end position="38"/>
    </location>
</feature>
<protein>
    <submittedName>
        <fullName evidence="2">Uncharacterized protein</fullName>
    </submittedName>
</protein>
<evidence type="ECO:0000313" key="3">
    <source>
        <dbReference type="Proteomes" id="UP000824120"/>
    </source>
</evidence>
<sequence length="107" mass="12569">MRDGWGRQQKQTNLQERVSKGGNLSHVMHEKTHLDHSSNFRTPTTTSLQQSTNQQQVHNKNSQRRKNKTPGKLAETQTKLRQELQVSKTKELWQKIWEPKQVLVTKK</sequence>
<dbReference type="EMBL" id="JACXVP010000001">
    <property type="protein sequence ID" value="KAG5631339.1"/>
    <property type="molecule type" value="Genomic_DNA"/>
</dbReference>